<dbReference type="EMBL" id="DUFW01000083">
    <property type="protein sequence ID" value="HIH21938.1"/>
    <property type="molecule type" value="Genomic_DNA"/>
</dbReference>
<dbReference type="AlphaFoldDB" id="A0A7J4JW32"/>
<evidence type="ECO:0000313" key="3">
    <source>
        <dbReference type="EMBL" id="MBS3058711.1"/>
    </source>
</evidence>
<proteinExistence type="predicted"/>
<dbReference type="EMBL" id="DUFJ01000028">
    <property type="protein sequence ID" value="HIH32827.1"/>
    <property type="molecule type" value="Genomic_DNA"/>
</dbReference>
<sequence>MKDDGKRYLRQLVLMTKYLMQNPMRPIEDRMKRISPKLKELETHQLHQLYVLGHGKKASARKKGKRKHKAS</sequence>
<evidence type="ECO:0000313" key="4">
    <source>
        <dbReference type="Proteomes" id="UP000590964"/>
    </source>
</evidence>
<dbReference type="EMBL" id="JAGVWB010000033">
    <property type="protein sequence ID" value="MBS3058711.1"/>
    <property type="molecule type" value="Genomic_DNA"/>
</dbReference>
<organism evidence="1 4">
    <name type="scientific">Candidatus Iainarchaeum sp</name>
    <dbReference type="NCBI Taxonomy" id="3101447"/>
    <lineage>
        <taxon>Archaea</taxon>
        <taxon>Candidatus Iainarchaeota</taxon>
        <taxon>Candidatus Iainarchaeia</taxon>
        <taxon>Candidatus Iainarchaeales</taxon>
        <taxon>Candidatus Iainarchaeaceae</taxon>
        <taxon>Candidatus Iainarchaeum</taxon>
    </lineage>
</organism>
<protein>
    <submittedName>
        <fullName evidence="1">Uncharacterized protein</fullName>
    </submittedName>
</protein>
<dbReference type="Proteomes" id="UP000590964">
    <property type="component" value="Unassembled WGS sequence"/>
</dbReference>
<reference evidence="3" key="2">
    <citation type="submission" date="2021-03" db="EMBL/GenBank/DDBJ databases">
        <authorList>
            <person name="Jaffe A."/>
        </authorList>
    </citation>
    <scope>NUCLEOTIDE SEQUENCE</scope>
    <source>
        <strain evidence="3">RIFCSPLOWO2_01_FULL_43_13</strain>
    </source>
</reference>
<dbReference type="Proteomes" id="UP000680185">
    <property type="component" value="Unassembled WGS sequence"/>
</dbReference>
<evidence type="ECO:0000313" key="1">
    <source>
        <dbReference type="EMBL" id="HIH21938.1"/>
    </source>
</evidence>
<reference evidence="2 4" key="1">
    <citation type="journal article" date="2020" name="bioRxiv">
        <title>A rank-normalized archaeal taxonomy based on genome phylogeny resolves widespread incomplete and uneven classifications.</title>
        <authorList>
            <person name="Rinke C."/>
            <person name="Chuvochina M."/>
            <person name="Mussig A.J."/>
            <person name="Chaumeil P.-A."/>
            <person name="Waite D.W."/>
            <person name="Whitman W.B."/>
            <person name="Parks D.H."/>
            <person name="Hugenholtz P."/>
        </authorList>
    </citation>
    <scope>NUCLEOTIDE SEQUENCE [LARGE SCALE GENOMIC DNA]</scope>
    <source>
        <strain evidence="2">UBA10036</strain>
    </source>
</reference>
<comment type="caution">
    <text evidence="1">The sequence shown here is derived from an EMBL/GenBank/DDBJ whole genome shotgun (WGS) entry which is preliminary data.</text>
</comment>
<reference evidence="3" key="3">
    <citation type="submission" date="2021-05" db="EMBL/GenBank/DDBJ databases">
        <title>Protein family content uncovers lineage relationships and bacterial pathway maintenance mechanisms in DPANN archaea.</title>
        <authorList>
            <person name="Castelle C.J."/>
            <person name="Meheust R."/>
            <person name="Jaffe A.L."/>
            <person name="Seitz K."/>
            <person name="Gong X."/>
            <person name="Baker B.J."/>
            <person name="Banfield J.F."/>
        </authorList>
    </citation>
    <scope>NUCLEOTIDE SEQUENCE</scope>
    <source>
        <strain evidence="3">RIFCSPLOWO2_01_FULL_43_13</strain>
    </source>
</reference>
<name>A0A7J4JW32_9ARCH</name>
<dbReference type="Proteomes" id="UP000527315">
    <property type="component" value="Unassembled WGS sequence"/>
</dbReference>
<accession>A0A7J4JW32</accession>
<evidence type="ECO:0000313" key="2">
    <source>
        <dbReference type="EMBL" id="HIH32827.1"/>
    </source>
</evidence>
<gene>
    <name evidence="1" type="ORF">HA222_04760</name>
    <name evidence="2" type="ORF">HA227_01105</name>
    <name evidence="3" type="ORF">J4478_04915</name>
</gene>